<feature type="domain" description="DUF4440" evidence="1">
    <location>
        <begin position="19"/>
        <end position="125"/>
    </location>
</feature>
<dbReference type="InterPro" id="IPR032710">
    <property type="entry name" value="NTF2-like_dom_sf"/>
</dbReference>
<dbReference type="InterPro" id="IPR027843">
    <property type="entry name" value="DUF4440"/>
</dbReference>
<dbReference type="HOGENOM" id="CLU_132147_0_0_6"/>
<dbReference type="AlphaFoldDB" id="A4C4I4"/>
<comment type="caution">
    <text evidence="2">The sequence shown here is derived from an EMBL/GenBank/DDBJ whole genome shotgun (WGS) entry which is preliminary data.</text>
</comment>
<sequence>MLYLTPFTSKAQNDKDQIISIMKAQENAWNEGNLTAYMAGYWHSEQLRFVGKNGIKFGWQATLDNYKKSYSTKEKMGTLKFNNIDIEVTESTAFVLGKWQITLKEDVVSGYNSLFWKKIDNKWRIVIDHSS</sequence>
<dbReference type="Pfam" id="PF14534">
    <property type="entry name" value="DUF4440"/>
    <property type="match status" value="1"/>
</dbReference>
<name>A4C4I4_9GAMM</name>
<evidence type="ECO:0000313" key="3">
    <source>
        <dbReference type="Proteomes" id="UP000006201"/>
    </source>
</evidence>
<dbReference type="SUPFAM" id="SSF54427">
    <property type="entry name" value="NTF2-like"/>
    <property type="match status" value="1"/>
</dbReference>
<protein>
    <recommendedName>
        <fullName evidence="1">DUF4440 domain-containing protein</fullName>
    </recommendedName>
</protein>
<evidence type="ECO:0000259" key="1">
    <source>
        <dbReference type="Pfam" id="PF14534"/>
    </source>
</evidence>
<dbReference type="STRING" id="87626.PTD2_02816"/>
<accession>A4C4I4</accession>
<dbReference type="EMBL" id="AAOH01000001">
    <property type="protein sequence ID" value="EAR30466.1"/>
    <property type="molecule type" value="Genomic_DNA"/>
</dbReference>
<evidence type="ECO:0000313" key="2">
    <source>
        <dbReference type="EMBL" id="EAR30466.1"/>
    </source>
</evidence>
<dbReference type="Gene3D" id="3.10.450.50">
    <property type="match status" value="1"/>
</dbReference>
<organism evidence="2 3">
    <name type="scientific">Pseudoalteromonas tunicata D2</name>
    <dbReference type="NCBI Taxonomy" id="87626"/>
    <lineage>
        <taxon>Bacteria</taxon>
        <taxon>Pseudomonadati</taxon>
        <taxon>Pseudomonadota</taxon>
        <taxon>Gammaproteobacteria</taxon>
        <taxon>Alteromonadales</taxon>
        <taxon>Pseudoalteromonadaceae</taxon>
        <taxon>Pseudoalteromonas</taxon>
    </lineage>
</organism>
<proteinExistence type="predicted"/>
<reference evidence="2 3" key="1">
    <citation type="submission" date="2006-02" db="EMBL/GenBank/DDBJ databases">
        <authorList>
            <person name="Moran M.A."/>
            <person name="Kjelleberg S."/>
            <person name="Egan S."/>
            <person name="Saunders N."/>
            <person name="Thomas T."/>
            <person name="Ferriera S."/>
            <person name="Johnson J."/>
            <person name="Kravitz S."/>
            <person name="Halpern A."/>
            <person name="Remington K."/>
            <person name="Beeson K."/>
            <person name="Tran B."/>
            <person name="Rogers Y.-H."/>
            <person name="Friedman R."/>
            <person name="Venter J.C."/>
        </authorList>
    </citation>
    <scope>NUCLEOTIDE SEQUENCE [LARGE SCALE GENOMIC DNA]</scope>
    <source>
        <strain evidence="2 3">D2</strain>
    </source>
</reference>
<dbReference type="eggNOG" id="COG4319">
    <property type="taxonomic scope" value="Bacteria"/>
</dbReference>
<gene>
    <name evidence="2" type="ORF">PTD2_02816</name>
</gene>
<dbReference type="Proteomes" id="UP000006201">
    <property type="component" value="Unassembled WGS sequence"/>
</dbReference>
<keyword evidence="3" id="KW-1185">Reference proteome</keyword>